<sequence>MERNLEGQHTAATRERFMMCVNSFVARRDALPESMLVADPDLPAFTWLPLTTLQAAIFKREGVVNNPEYFANSVAKSQDADQEGYPIAFPDGVPSRIRYKVQTDDRGQNLGMQTEFRISGRWHMKDPTDRIQLGQKGSPSISDLGRTRVLAMEEVARKLLLGYSDWFGSSLRLRSFFFPARPPPDEPMRSAEFLGGEVAHSRYPDGAKCATVHRQSEALHAGAAAHHGQMSAAIAALALASGSGSFDAAGNLMVTAEHVQAQLAGLRLFSVWCAGVLIARCFFRLRWPVGELNLQIRSAFRGPLPPSEERPADSDSDPECIAKPVHGFGSFAAPAATQPCPALHTDEASVPVAEAAVEEPDHQPVPVPLAETEPEDERAEDVSEAALTFDQLLPEEQFFQRGLGEGDAMIFDDGKFKDQALLRKVLLSGQSELKLSRVVDLYHHVDSTDAKRRKVRPRLAQVKEVLGAASRRFPRLGCCRPCASNATDRMTWNMVLSRIVKVRQQLAAAWAREILWRRAGEAGDREDMLALDGNAKLRRRTCGMPFAELVESTRVDKFLLRGCSCKPHGRDERATDREQKAEVLGRYATWTSSAEDLSGFMEFCAAKARERVQDAQGDRRSSCCQNRRDLTLWSVDPITRPLCEGLVVDVHERNGAESLSQRYHFCSTLLHRMPQTLTIVHDDGWRLKLMRRDQRQSSTSDVACRLAQTNFIVDRFHAAAHTVRYCSQHCLPSLPRNEEIQADFPTDAAET</sequence>
<gene>
    <name evidence="1" type="ORF">CCMP2556_LOCUS25796</name>
</gene>
<dbReference type="EMBL" id="CAXAMN010017502">
    <property type="protein sequence ID" value="CAK9050641.1"/>
    <property type="molecule type" value="Genomic_DNA"/>
</dbReference>
<evidence type="ECO:0000313" key="1">
    <source>
        <dbReference type="EMBL" id="CAK9050641.1"/>
    </source>
</evidence>
<organism evidence="1 2">
    <name type="scientific">Durusdinium trenchii</name>
    <dbReference type="NCBI Taxonomy" id="1381693"/>
    <lineage>
        <taxon>Eukaryota</taxon>
        <taxon>Sar</taxon>
        <taxon>Alveolata</taxon>
        <taxon>Dinophyceae</taxon>
        <taxon>Suessiales</taxon>
        <taxon>Symbiodiniaceae</taxon>
        <taxon>Durusdinium</taxon>
    </lineage>
</organism>
<proteinExistence type="predicted"/>
<name>A0ABP0MGM3_9DINO</name>
<evidence type="ECO:0000313" key="2">
    <source>
        <dbReference type="Proteomes" id="UP001642484"/>
    </source>
</evidence>
<reference evidence="1 2" key="1">
    <citation type="submission" date="2024-02" db="EMBL/GenBank/DDBJ databases">
        <authorList>
            <person name="Chen Y."/>
            <person name="Shah S."/>
            <person name="Dougan E. K."/>
            <person name="Thang M."/>
            <person name="Chan C."/>
        </authorList>
    </citation>
    <scope>NUCLEOTIDE SEQUENCE [LARGE SCALE GENOMIC DNA]</scope>
</reference>
<dbReference type="Proteomes" id="UP001642484">
    <property type="component" value="Unassembled WGS sequence"/>
</dbReference>
<accession>A0ABP0MGM3</accession>
<comment type="caution">
    <text evidence="1">The sequence shown here is derived from an EMBL/GenBank/DDBJ whole genome shotgun (WGS) entry which is preliminary data.</text>
</comment>
<keyword evidence="2" id="KW-1185">Reference proteome</keyword>
<protein>
    <submittedName>
        <fullName evidence="1">Uncharacterized protein</fullName>
    </submittedName>
</protein>
<feature type="non-terminal residue" evidence="1">
    <location>
        <position position="751"/>
    </location>
</feature>